<evidence type="ECO:0000313" key="4">
    <source>
        <dbReference type="Proteomes" id="UP001350748"/>
    </source>
</evidence>
<feature type="region of interest" description="Disordered" evidence="1">
    <location>
        <begin position="23"/>
        <end position="75"/>
    </location>
</feature>
<dbReference type="PROSITE" id="PS51257">
    <property type="entry name" value="PROKAR_LIPOPROTEIN"/>
    <property type="match status" value="1"/>
</dbReference>
<evidence type="ECO:0000313" key="3">
    <source>
        <dbReference type="EMBL" id="MEF3366151.1"/>
    </source>
</evidence>
<organism evidence="3 4">
    <name type="scientific">Methylocystis borbori</name>
    <dbReference type="NCBI Taxonomy" id="3118750"/>
    <lineage>
        <taxon>Bacteria</taxon>
        <taxon>Pseudomonadati</taxon>
        <taxon>Pseudomonadota</taxon>
        <taxon>Alphaproteobacteria</taxon>
        <taxon>Hyphomicrobiales</taxon>
        <taxon>Methylocystaceae</taxon>
        <taxon>Methylocystis</taxon>
    </lineage>
</organism>
<protein>
    <recommendedName>
        <fullName evidence="5">Lipoprotein</fullName>
    </recommendedName>
</protein>
<feature type="compositionally biased region" description="Gly residues" evidence="1">
    <location>
        <begin position="56"/>
        <end position="75"/>
    </location>
</feature>
<evidence type="ECO:0008006" key="5">
    <source>
        <dbReference type="Google" id="ProtNLM"/>
    </source>
</evidence>
<accession>A0ABU7XFI8</accession>
<gene>
    <name evidence="3" type="ORF">V3H18_06325</name>
</gene>
<evidence type="ECO:0000256" key="2">
    <source>
        <dbReference type="SAM" id="SignalP"/>
    </source>
</evidence>
<proteinExistence type="predicted"/>
<feature type="signal peptide" evidence="2">
    <location>
        <begin position="1"/>
        <end position="21"/>
    </location>
</feature>
<dbReference type="RefSeq" id="WP_332081128.1">
    <property type="nucleotide sequence ID" value="NZ_JAZHYN010000013.1"/>
</dbReference>
<keyword evidence="2" id="KW-0732">Signal</keyword>
<name>A0ABU7XFI8_9HYPH</name>
<sequence>MKLSLYSLVACGALLSLGACNTTQQQTAAADPHAGHDAATHARLTRRPPPGLPPEGAGGQGAGEISSPGGGGHHH</sequence>
<feature type="chain" id="PRO_5045922875" description="Lipoprotein" evidence="2">
    <location>
        <begin position="22"/>
        <end position="75"/>
    </location>
</feature>
<keyword evidence="4" id="KW-1185">Reference proteome</keyword>
<reference evidence="3 4" key="1">
    <citation type="submission" date="2024-02" db="EMBL/GenBank/DDBJ databases">
        <authorList>
            <person name="Grouzdev D."/>
        </authorList>
    </citation>
    <scope>NUCLEOTIDE SEQUENCE [LARGE SCALE GENOMIC DNA]</scope>
    <source>
        <strain evidence="3 4">9N</strain>
    </source>
</reference>
<dbReference type="EMBL" id="JAZHYN010000013">
    <property type="protein sequence ID" value="MEF3366151.1"/>
    <property type="molecule type" value="Genomic_DNA"/>
</dbReference>
<evidence type="ECO:0000256" key="1">
    <source>
        <dbReference type="SAM" id="MobiDB-lite"/>
    </source>
</evidence>
<dbReference type="Proteomes" id="UP001350748">
    <property type="component" value="Unassembled WGS sequence"/>
</dbReference>
<comment type="caution">
    <text evidence="3">The sequence shown here is derived from an EMBL/GenBank/DDBJ whole genome shotgun (WGS) entry which is preliminary data.</text>
</comment>
<feature type="compositionally biased region" description="Low complexity" evidence="1">
    <location>
        <begin position="23"/>
        <end position="32"/>
    </location>
</feature>